<keyword evidence="3" id="KW-0509">mRNA transport</keyword>
<evidence type="ECO:0000256" key="8">
    <source>
        <dbReference type="SAM" id="Coils"/>
    </source>
</evidence>
<dbReference type="GO" id="GO:0006606">
    <property type="term" value="P:protein import into nucleus"/>
    <property type="evidence" value="ECO:0007669"/>
    <property type="project" value="TreeGrafter"/>
</dbReference>
<dbReference type="GO" id="GO:0000055">
    <property type="term" value="P:ribosomal large subunit export from nucleus"/>
    <property type="evidence" value="ECO:0007669"/>
    <property type="project" value="InterPro"/>
</dbReference>
<organism evidence="9 10">
    <name type="scientific">Pythium oligandrum</name>
    <name type="common">Mycoparasitic fungus</name>
    <dbReference type="NCBI Taxonomy" id="41045"/>
    <lineage>
        <taxon>Eukaryota</taxon>
        <taxon>Sar</taxon>
        <taxon>Stramenopiles</taxon>
        <taxon>Oomycota</taxon>
        <taxon>Peronosporomycetes</taxon>
        <taxon>Pythiales</taxon>
        <taxon>Pythiaceae</taxon>
        <taxon>Pythium</taxon>
    </lineage>
</organism>
<keyword evidence="4" id="KW-0653">Protein transport</keyword>
<gene>
    <name evidence="9" type="ORF">Poli38472_013510</name>
</gene>
<dbReference type="GO" id="GO:0005643">
    <property type="term" value="C:nuclear pore"/>
    <property type="evidence" value="ECO:0007669"/>
    <property type="project" value="UniProtKB-SubCell"/>
</dbReference>
<dbReference type="GO" id="GO:0017056">
    <property type="term" value="F:structural constituent of nuclear pore"/>
    <property type="evidence" value="ECO:0007669"/>
    <property type="project" value="InterPro"/>
</dbReference>
<protein>
    <submittedName>
        <fullName evidence="9">Uncharacterized protein</fullName>
    </submittedName>
</protein>
<name>A0A8K1FD83_PYTOL</name>
<keyword evidence="8" id="KW-0175">Coiled coil</keyword>
<evidence type="ECO:0000256" key="3">
    <source>
        <dbReference type="ARBA" id="ARBA00022816"/>
    </source>
</evidence>
<evidence type="ECO:0000256" key="1">
    <source>
        <dbReference type="ARBA" id="ARBA00004567"/>
    </source>
</evidence>
<dbReference type="GO" id="GO:0006406">
    <property type="term" value="P:mRNA export from nucleus"/>
    <property type="evidence" value="ECO:0007669"/>
    <property type="project" value="TreeGrafter"/>
</dbReference>
<dbReference type="EMBL" id="SPLM01000113">
    <property type="protein sequence ID" value="TMW58036.1"/>
    <property type="molecule type" value="Genomic_DNA"/>
</dbReference>
<feature type="coiled-coil region" evidence="8">
    <location>
        <begin position="782"/>
        <end position="809"/>
    </location>
</feature>
<keyword evidence="2" id="KW-0813">Transport</keyword>
<evidence type="ECO:0000313" key="9">
    <source>
        <dbReference type="EMBL" id="TMW58036.1"/>
    </source>
</evidence>
<comment type="caution">
    <text evidence="9">The sequence shown here is derived from an EMBL/GenBank/DDBJ whole genome shotgun (WGS) entry which is preliminary data.</text>
</comment>
<keyword evidence="7" id="KW-0539">Nucleus</keyword>
<keyword evidence="5" id="KW-0811">Translocation</keyword>
<proteinExistence type="predicted"/>
<dbReference type="InterPro" id="IPR019321">
    <property type="entry name" value="Nucleoporin_Nup88"/>
</dbReference>
<dbReference type="GO" id="GO:0000056">
    <property type="term" value="P:ribosomal small subunit export from nucleus"/>
    <property type="evidence" value="ECO:0007669"/>
    <property type="project" value="InterPro"/>
</dbReference>
<dbReference type="PANTHER" id="PTHR13257:SF0">
    <property type="entry name" value="NUCLEAR PORE COMPLEX PROTEIN NUP88"/>
    <property type="match status" value="1"/>
</dbReference>
<sequence>MWTQQDAVDENNWALRADLELCGSIPPPTYAELHADAHLNTFDVSESGHAVLLSERGRLFLLNLFQPPSTKKTASSTQQQTRVRLAHLELDPPLQKDEIREIERVHVNAAGTSVLLAARSWIKVVRIPSEATQMLTNTSGTANGATLSALDAKRVLGTATRSNRQHFLVRFADGTTETVGVDVPKGGVSQQDVEQAASRSKRIASVSREIYCASIRQVGYFNRVRHVAWHSLSDSHLVVLSDGEEISIFNLHHDVTKPEQRHVLNFPRRASSTGASVSTATSVSFCFGSPHMLWDVFTCYILRSDGSIYALCPLVPYDSRVHASVLATLKSEVDGQLARTKKQIEALTSDDDLKGIYQTPTKYATRSTDSAANTRRRLTSTVAELKSQKYWLEEAWAPVSVASAASTASLTSPMHKYTKHPIANAESNSDFYRCVKPHISGISPETWPLAIQGPVDVSPKSVIAGKHNVTGGSVASSVLSVPYSLKHSETMALNPFLLRSYTSGHVELVLLDVPVRPQWRSDDSASTRPLPALLLECLSLGVDDSGGRAVLTRDESDPRLVYCLHSTGVHVINVSWVFALAAGKPFTTLPKSSVRHIFSVSPSSSASEVSVKNVIGVRVIKNVYFGHLLLLRLASGSFEVVNVSAASSELLKGVLESSNVDVSFGDSQSSLPETLASVAASKAASASTSKNSGGKGGVRPFQDIVVEKLSALTARGTRVTGNTKLSEVNDEILAFVIDRIKTLYEDIEYIDVMDQLMKDRLVLDQEMLKTQAEKAVVVQREMKQAQDGLLALQEKVDRAMKAQQNLRKRAAAVLQAVKENQPMLSRAEREFKEELDLVSVEVRRMKPRVTQLTVSGQRLVRNLENLALSSASQTQLRPTGINAISDEKKQMCFDVLRAEAQLIDDAKSMIQDMQTNIQILQK</sequence>
<dbReference type="Proteomes" id="UP000794436">
    <property type="component" value="Unassembled WGS sequence"/>
</dbReference>
<keyword evidence="10" id="KW-1185">Reference proteome</keyword>
<dbReference type="PANTHER" id="PTHR13257">
    <property type="entry name" value="NUCLEOPORIN NUP84-RELATED"/>
    <property type="match status" value="1"/>
</dbReference>
<accession>A0A8K1FD83</accession>
<dbReference type="InterPro" id="IPR037700">
    <property type="entry name" value="NUP88/NUP82"/>
</dbReference>
<evidence type="ECO:0000256" key="6">
    <source>
        <dbReference type="ARBA" id="ARBA00023132"/>
    </source>
</evidence>
<evidence type="ECO:0000256" key="2">
    <source>
        <dbReference type="ARBA" id="ARBA00022448"/>
    </source>
</evidence>
<keyword evidence="6" id="KW-0906">Nuclear pore complex</keyword>
<reference evidence="9" key="1">
    <citation type="submission" date="2019-03" db="EMBL/GenBank/DDBJ databases">
        <title>Long read genome sequence of the mycoparasitic Pythium oligandrum ATCC 38472 isolated from sugarbeet rhizosphere.</title>
        <authorList>
            <person name="Gaulin E."/>
        </authorList>
    </citation>
    <scope>NUCLEOTIDE SEQUENCE</scope>
    <source>
        <strain evidence="9">ATCC 38472_TT</strain>
    </source>
</reference>
<evidence type="ECO:0000313" key="10">
    <source>
        <dbReference type="Proteomes" id="UP000794436"/>
    </source>
</evidence>
<comment type="subcellular location">
    <subcellularLocation>
        <location evidence="1">Nucleus</location>
        <location evidence="1">Nuclear pore complex</location>
    </subcellularLocation>
</comment>
<evidence type="ECO:0000256" key="7">
    <source>
        <dbReference type="ARBA" id="ARBA00023242"/>
    </source>
</evidence>
<dbReference type="OrthoDB" id="341482at2759"/>
<evidence type="ECO:0000256" key="5">
    <source>
        <dbReference type="ARBA" id="ARBA00023010"/>
    </source>
</evidence>
<evidence type="ECO:0000256" key="4">
    <source>
        <dbReference type="ARBA" id="ARBA00022927"/>
    </source>
</evidence>
<dbReference type="AlphaFoldDB" id="A0A8K1FD83"/>
<dbReference type="Pfam" id="PF10168">
    <property type="entry name" value="Nup88"/>
    <property type="match status" value="1"/>
</dbReference>